<dbReference type="InterPro" id="IPR000689">
    <property type="entry name" value="UbQ_mOase_COQ6"/>
</dbReference>
<keyword evidence="7" id="KW-0809">Transit peptide</keyword>
<keyword evidence="5 12" id="KW-0999">Mitochondrion inner membrane</keyword>
<keyword evidence="10 12" id="KW-0496">Mitochondrion</keyword>
<dbReference type="GO" id="GO:0071949">
    <property type="term" value="F:FAD binding"/>
    <property type="evidence" value="ECO:0007669"/>
    <property type="project" value="InterPro"/>
</dbReference>
<keyword evidence="4 12" id="KW-0831">Ubiquinone biosynthesis</keyword>
<keyword evidence="15" id="KW-1185">Reference proteome</keyword>
<keyword evidence="9 12" id="KW-0503">Monooxygenase</keyword>
<evidence type="ECO:0000256" key="5">
    <source>
        <dbReference type="ARBA" id="ARBA00022792"/>
    </source>
</evidence>
<evidence type="ECO:0000256" key="3">
    <source>
        <dbReference type="ARBA" id="ARBA00022630"/>
    </source>
</evidence>
<dbReference type="InterPro" id="IPR002938">
    <property type="entry name" value="FAD-bd"/>
</dbReference>
<evidence type="ECO:0000256" key="10">
    <source>
        <dbReference type="ARBA" id="ARBA00023128"/>
    </source>
</evidence>
<dbReference type="GO" id="GO:0031314">
    <property type="term" value="C:extrinsic component of mitochondrial inner membrane"/>
    <property type="evidence" value="ECO:0007669"/>
    <property type="project" value="UniProtKB-UniRule"/>
</dbReference>
<evidence type="ECO:0000256" key="6">
    <source>
        <dbReference type="ARBA" id="ARBA00022827"/>
    </source>
</evidence>
<keyword evidence="11 12" id="KW-0472">Membrane</keyword>
<reference evidence="14 15" key="1">
    <citation type="submission" date="2019-01" db="EMBL/GenBank/DDBJ databases">
        <authorList>
            <person name="Sayadi A."/>
        </authorList>
    </citation>
    <scope>NUCLEOTIDE SEQUENCE [LARGE SCALE GENOMIC DNA]</scope>
</reference>
<dbReference type="Gene3D" id="3.50.50.60">
    <property type="entry name" value="FAD/NAD(P)-binding domain"/>
    <property type="match status" value="2"/>
</dbReference>
<evidence type="ECO:0000256" key="11">
    <source>
        <dbReference type="ARBA" id="ARBA00023136"/>
    </source>
</evidence>
<dbReference type="InterPro" id="IPR010971">
    <property type="entry name" value="UbiH/COQ6"/>
</dbReference>
<dbReference type="GO" id="GO:0120538">
    <property type="term" value="F:2-methoxy-6-polyprenolphenol 4-hydroxylase activity"/>
    <property type="evidence" value="ECO:0007669"/>
    <property type="project" value="UniProtKB-EC"/>
</dbReference>
<evidence type="ECO:0000256" key="7">
    <source>
        <dbReference type="ARBA" id="ARBA00022946"/>
    </source>
</evidence>
<dbReference type="AlphaFoldDB" id="A0A653D7C8"/>
<dbReference type="GO" id="GO:0106364">
    <property type="term" value="F:4-hydroxy-3-all-trans-polyprenylbenzoate oxygenase activity"/>
    <property type="evidence" value="ECO:0007669"/>
    <property type="project" value="UniProtKB-EC"/>
</dbReference>
<name>A0A653D7C8_CALMS</name>
<dbReference type="NCBIfam" id="TIGR01988">
    <property type="entry name" value="Ubi-OHases"/>
    <property type="match status" value="1"/>
</dbReference>
<evidence type="ECO:0000256" key="4">
    <source>
        <dbReference type="ARBA" id="ARBA00022688"/>
    </source>
</evidence>
<dbReference type="InterPro" id="IPR018168">
    <property type="entry name" value="Ubi_Hdrlase_CS"/>
</dbReference>
<accession>A0A653D7C8</accession>
<feature type="domain" description="FAD-binding" evidence="13">
    <location>
        <begin position="343"/>
        <end position="409"/>
    </location>
</feature>
<dbReference type="FunFam" id="3.30.9.10:FF:000111">
    <property type="entry name" value="Ubiquinone biosynthesis monooxygenase COQ6, mitochondrial"/>
    <property type="match status" value="1"/>
</dbReference>
<sequence>MYKRSLSSLLVTLHKVPITVRYYSNSAKKHHYDIIISGGGMVGASLACTLGKNTKLSNKKILLLEAGKEKQYNYTDKYSNRVVSLNPATHKLLNDLNAWTHIKNTRFATVKRLQVWDAVSDACITFGDENAIEDISYIVENDLLLDAVSKELKHISNLEVFYNTKAKNYSLPEYKDDMVKITLEDGSTYTCDLLLGCDGFNSQVRKAMQTQYVTWNYDQMGIVATLELSEEIENVIAWQRFLPTGPIAFLPLNRKQSSLVWSNTPEEVKKLVNMSETEFVDAINNAVYRTYQRSDIIETATKAFDNFLRFFNWPVDMSRRYPPKISRIEEGSRAAFPFGFGHATSYICKGVALVGDAAHRVHPLAGQGVNLGFGDIICLNEVLGNAVNCGSSINDLSFLKDYETERQKHNVPTMLAIDGLYRLYNNDFAPIVLLRSLGLQATHAMHPVKDKVIDWASI</sequence>
<gene>
    <name evidence="12" type="primary">coq6</name>
    <name evidence="14" type="ORF">CALMAC_LOCUS15083</name>
</gene>
<dbReference type="Pfam" id="PF01494">
    <property type="entry name" value="FAD_binding_3"/>
    <property type="match status" value="2"/>
</dbReference>
<evidence type="ECO:0000256" key="12">
    <source>
        <dbReference type="HAMAP-Rule" id="MF_03193"/>
    </source>
</evidence>
<evidence type="ECO:0000256" key="1">
    <source>
        <dbReference type="ARBA" id="ARBA00001974"/>
    </source>
</evidence>
<dbReference type="EC" id="1.14.15.45" evidence="12"/>
<evidence type="ECO:0000256" key="9">
    <source>
        <dbReference type="ARBA" id="ARBA00023033"/>
    </source>
</evidence>
<organism evidence="14 15">
    <name type="scientific">Callosobruchus maculatus</name>
    <name type="common">Southern cowpea weevil</name>
    <name type="synonym">Pulse bruchid</name>
    <dbReference type="NCBI Taxonomy" id="64391"/>
    <lineage>
        <taxon>Eukaryota</taxon>
        <taxon>Metazoa</taxon>
        <taxon>Ecdysozoa</taxon>
        <taxon>Arthropoda</taxon>
        <taxon>Hexapoda</taxon>
        <taxon>Insecta</taxon>
        <taxon>Pterygota</taxon>
        <taxon>Neoptera</taxon>
        <taxon>Endopterygota</taxon>
        <taxon>Coleoptera</taxon>
        <taxon>Polyphaga</taxon>
        <taxon>Cucujiformia</taxon>
        <taxon>Chrysomeloidea</taxon>
        <taxon>Chrysomelidae</taxon>
        <taxon>Bruchinae</taxon>
        <taxon>Bruchini</taxon>
        <taxon>Callosobruchus</taxon>
    </lineage>
</organism>
<dbReference type="PANTHER" id="PTHR43876:SF7">
    <property type="entry name" value="UBIQUINONE BIOSYNTHESIS MONOOXYGENASE COQ6, MITOCHONDRIAL"/>
    <property type="match status" value="1"/>
</dbReference>
<evidence type="ECO:0000256" key="2">
    <source>
        <dbReference type="ARBA" id="ARBA00005349"/>
    </source>
</evidence>
<comment type="subcellular location">
    <subcellularLocation>
        <location evidence="12">Mitochondrion inner membrane</location>
        <topology evidence="12">Peripheral membrane protein</topology>
        <orientation evidence="12">Matrix side</orientation>
    </subcellularLocation>
</comment>
<dbReference type="EC" id="1.14.15.46" evidence="12"/>
<dbReference type="GO" id="GO:0016712">
    <property type="term" value="F:oxidoreductase activity, acting on paired donors, with incorporation or reduction of molecular oxygen, reduced flavin or flavoprotein as one donor, and incorporation of one atom of oxygen"/>
    <property type="evidence" value="ECO:0007669"/>
    <property type="project" value="UniProtKB-UniRule"/>
</dbReference>
<dbReference type="OrthoDB" id="683240at2759"/>
<feature type="domain" description="FAD-binding" evidence="13">
    <location>
        <begin position="33"/>
        <end position="296"/>
    </location>
</feature>
<dbReference type="PANTHER" id="PTHR43876">
    <property type="entry name" value="UBIQUINONE BIOSYNTHESIS MONOOXYGENASE COQ6, MITOCHONDRIAL"/>
    <property type="match status" value="1"/>
</dbReference>
<dbReference type="Proteomes" id="UP000410492">
    <property type="component" value="Unassembled WGS sequence"/>
</dbReference>
<evidence type="ECO:0000259" key="13">
    <source>
        <dbReference type="Pfam" id="PF01494"/>
    </source>
</evidence>
<comment type="subunit">
    <text evidence="12">Component of a multi-subunit COQ enzyme complex.</text>
</comment>
<dbReference type="PRINTS" id="PR00420">
    <property type="entry name" value="RNGMNOXGNASE"/>
</dbReference>
<dbReference type="PROSITE" id="PS01304">
    <property type="entry name" value="UBIH"/>
    <property type="match status" value="1"/>
</dbReference>
<evidence type="ECO:0000256" key="8">
    <source>
        <dbReference type="ARBA" id="ARBA00023002"/>
    </source>
</evidence>
<dbReference type="HAMAP" id="MF_03193">
    <property type="entry name" value="COQ6_monooxygenase"/>
    <property type="match status" value="1"/>
</dbReference>
<dbReference type="FunFam" id="3.50.50.60:FF:000021">
    <property type="entry name" value="Ubiquinone biosynthesis monooxygenase COQ6"/>
    <property type="match status" value="1"/>
</dbReference>
<comment type="cofactor">
    <cofactor evidence="1 12">
        <name>FAD</name>
        <dbReference type="ChEBI" id="CHEBI:57692"/>
    </cofactor>
</comment>
<comment type="catalytic activity">
    <reaction evidence="12">
        <text>a 2-methoxy-6-(all-trans-polyprenyl)phenol + 2 reduced [2Fe-2S]-[ferredoxin] + O2 + 2 H(+) = a 2-methoxy-6-(all-trans-polyprenyl)benzene-1,4-diol + 2 oxidized [2Fe-2S]-[ferredoxin] + H2O</text>
        <dbReference type="Rhea" id="RHEA:81183"/>
        <dbReference type="Rhea" id="RHEA-COMP:9551"/>
        <dbReference type="Rhea" id="RHEA-COMP:10000"/>
        <dbReference type="Rhea" id="RHEA-COMP:10001"/>
        <dbReference type="Rhea" id="RHEA-COMP:10858"/>
        <dbReference type="ChEBI" id="CHEBI:15377"/>
        <dbReference type="ChEBI" id="CHEBI:15378"/>
        <dbReference type="ChEBI" id="CHEBI:15379"/>
        <dbReference type="ChEBI" id="CHEBI:33737"/>
        <dbReference type="ChEBI" id="CHEBI:33738"/>
        <dbReference type="ChEBI" id="CHEBI:62731"/>
        <dbReference type="ChEBI" id="CHEBI:84166"/>
        <dbReference type="EC" id="1.14.15.46"/>
    </reaction>
</comment>
<evidence type="ECO:0000313" key="14">
    <source>
        <dbReference type="EMBL" id="VEN56084.1"/>
    </source>
</evidence>
<evidence type="ECO:0000313" key="15">
    <source>
        <dbReference type="Proteomes" id="UP000410492"/>
    </source>
</evidence>
<dbReference type="SUPFAM" id="SSF51905">
    <property type="entry name" value="FAD/NAD(P)-binding domain"/>
    <property type="match status" value="1"/>
</dbReference>
<dbReference type="InterPro" id="IPR036188">
    <property type="entry name" value="FAD/NAD-bd_sf"/>
</dbReference>
<keyword evidence="8 12" id="KW-0560">Oxidoreductase</keyword>
<dbReference type="EMBL" id="CAACVG010010564">
    <property type="protein sequence ID" value="VEN56084.1"/>
    <property type="molecule type" value="Genomic_DNA"/>
</dbReference>
<dbReference type="UniPathway" id="UPA00232"/>
<proteinExistence type="inferred from homology"/>
<keyword evidence="6 12" id="KW-0274">FAD</keyword>
<dbReference type="InterPro" id="IPR051205">
    <property type="entry name" value="UbiH/COQ6_monooxygenase"/>
</dbReference>
<dbReference type="FunFam" id="3.50.50.60:FF:000086">
    <property type="entry name" value="Ubiquinone biosynthesis monooxygenase COQ6, mitochondrial"/>
    <property type="match status" value="1"/>
</dbReference>
<keyword evidence="3 12" id="KW-0285">Flavoprotein</keyword>
<comment type="catalytic activity">
    <reaction evidence="12">
        <text>a 4-hydroxy-3-(all-trans-polyprenyl)benzoate + 2 reduced [2Fe-2S]-[ferredoxin] + O2 + 2 H(+) = a 3,4-dihydroxy-5-(all-trans-polyprenyl)benzoate + 2 oxidized [2Fe-2S]-[ferredoxin] + H2O</text>
        <dbReference type="Rhea" id="RHEA:81195"/>
        <dbReference type="Rhea" id="RHEA-COMP:9514"/>
        <dbReference type="Rhea" id="RHEA-COMP:10000"/>
        <dbReference type="Rhea" id="RHEA-COMP:10001"/>
        <dbReference type="Rhea" id="RHEA-COMP:10930"/>
        <dbReference type="ChEBI" id="CHEBI:15377"/>
        <dbReference type="ChEBI" id="CHEBI:15378"/>
        <dbReference type="ChEBI" id="CHEBI:15379"/>
        <dbReference type="ChEBI" id="CHEBI:33737"/>
        <dbReference type="ChEBI" id="CHEBI:33738"/>
        <dbReference type="ChEBI" id="CHEBI:64694"/>
        <dbReference type="ChEBI" id="CHEBI:78396"/>
        <dbReference type="EC" id="1.14.15.45"/>
    </reaction>
</comment>
<protein>
    <recommendedName>
        <fullName evidence="12">Ubiquinone biosynthesis monooxygenase COQ6, mitochondrial</fullName>
        <ecNumber evidence="12">1.14.15.45</ecNumber>
    </recommendedName>
    <alternativeName>
        <fullName evidence="12">2-methoxy-6-polyprenolphenol 4-hydroxylase</fullName>
        <ecNumber evidence="12">1.14.15.46</ecNumber>
    </alternativeName>
</protein>
<comment type="pathway">
    <text evidence="12">Cofactor biosynthesis; ubiquinone biosynthesis.</text>
</comment>
<comment type="function">
    <text evidence="12">FAD-dependent monooxygenase required for two non-consecutive steps during ubiquinone biosynthesis. Required for the C5-ring hydroxylation during ubiquinone biosynthesis by catalyzing the hydroxylation of 4-hydroxy-3-(all-trans-polyprenyl)benzoic acid to 3,4-dihydroxy-5-(all-trans-polyprenyl)benzoic acid. Also acts downstream of coq4, for the C1-hydroxylation during ubiquinone biosynthesis by catalyzing the hydroxylation of 2-methoxy-6-(all-trans-polyprenyl)phenol to 2-methoxy-6-(all-trans-polyprenyl)benzene-1,4-diol. The electrons required for the hydroxylation reaction are funneled indirectly to coq6 from NADPH via a ferredoxin/ferredoxin reductase system.</text>
</comment>
<comment type="similarity">
    <text evidence="2 12">Belongs to the UbiH/COQ6 family.</text>
</comment>
<dbReference type="NCBIfam" id="TIGR01989">
    <property type="entry name" value="COQ6"/>
    <property type="match status" value="1"/>
</dbReference>